<dbReference type="EMBL" id="BTPU01000031">
    <property type="protein sequence ID" value="GMQ62829.1"/>
    <property type="molecule type" value="Genomic_DNA"/>
</dbReference>
<comment type="caution">
    <text evidence="1">The sequence shown here is derived from an EMBL/GenBank/DDBJ whole genome shotgun (WGS) entry which is preliminary data.</text>
</comment>
<evidence type="ECO:0000313" key="1">
    <source>
        <dbReference type="EMBL" id="GMQ62829.1"/>
    </source>
</evidence>
<name>A0ACB5UJW8_9FIRM</name>
<dbReference type="Proteomes" id="UP001374599">
    <property type="component" value="Unassembled WGS sequence"/>
</dbReference>
<keyword evidence="2" id="KW-1185">Reference proteome</keyword>
<protein>
    <submittedName>
        <fullName evidence="1">Uncharacterized protein</fullName>
    </submittedName>
</protein>
<evidence type="ECO:0000313" key="2">
    <source>
        <dbReference type="Proteomes" id="UP001374599"/>
    </source>
</evidence>
<sequence>MLGDDTINAIKDWTIMLYANGNNELEPETWQIYMDIQKNIIDLKNSNVVLQMAREPIDNLKILRPNMLGYNDNQSWKYTRRYIYINNYFELIEKLGNLNMADSKNLYDFILWASYNYPAKRYLLAIGGHVYQFVGLMVDYSQKKPYIAGFTQIASAIEKACQQNNIYIDILLLDTCYSSTIEVVYEFGKNPKGYIKYLLTYIEKGPITGIIYSNLIGIIESCKYLSTEQTLNKLINKMCEYQDISLIAYRLDSKVLEIQKRLFSNLAYTYLLCEKNLEKPFTPYELISNFNAKYPWAVFLGYLAKIIEILILYYKDNRRTNDELLLIHVLYKKIPDDYRKNLYKKLSFCRQNYWCNLICSFPVNESLSYEDNCLNPIEITKSILLTVISTTNAKLSDIENRSIVEKIIKVKGWSIQ</sequence>
<organism evidence="1 2">
    <name type="scientific">Vallitalea maricola</name>
    <dbReference type="NCBI Taxonomy" id="3074433"/>
    <lineage>
        <taxon>Bacteria</taxon>
        <taxon>Bacillati</taxon>
        <taxon>Bacillota</taxon>
        <taxon>Clostridia</taxon>
        <taxon>Lachnospirales</taxon>
        <taxon>Vallitaleaceae</taxon>
        <taxon>Vallitalea</taxon>
    </lineage>
</organism>
<accession>A0ACB5UJW8</accession>
<gene>
    <name evidence="1" type="ORF">AN2V17_20610</name>
</gene>
<proteinExistence type="predicted"/>
<reference evidence="1" key="1">
    <citation type="submission" date="2023-09" db="EMBL/GenBank/DDBJ databases">
        <title>Vallitalea sediminicola and Vallitalea maricola sp. nov., anaerobic bacteria isolated from marine sediment.</title>
        <authorList>
            <person name="Hirano S."/>
            <person name="Maeda A."/>
            <person name="Terahara T."/>
            <person name="Mori K."/>
            <person name="Hamada M."/>
            <person name="Matsumoto R."/>
            <person name="Kobayashi T."/>
        </authorList>
    </citation>
    <scope>NUCLEOTIDE SEQUENCE</scope>
    <source>
        <strain evidence="1">AN17-2</strain>
    </source>
</reference>